<dbReference type="EMBL" id="JAUJSQ010000006">
    <property type="protein sequence ID" value="MDN7933166.1"/>
    <property type="molecule type" value="Genomic_DNA"/>
</dbReference>
<organism evidence="1 2">
    <name type="scientific">Burkholderia metallica</name>
    <dbReference type="NCBI Taxonomy" id="488729"/>
    <lineage>
        <taxon>Bacteria</taxon>
        <taxon>Pseudomonadati</taxon>
        <taxon>Pseudomonadota</taxon>
        <taxon>Betaproteobacteria</taxon>
        <taxon>Burkholderiales</taxon>
        <taxon>Burkholderiaceae</taxon>
        <taxon>Burkholderia</taxon>
        <taxon>Burkholderia cepacia complex</taxon>
    </lineage>
</organism>
<evidence type="ECO:0000313" key="1">
    <source>
        <dbReference type="EMBL" id="MDN7933166.1"/>
    </source>
</evidence>
<proteinExistence type="predicted"/>
<gene>
    <name evidence="1" type="ORF">QZM52_17930</name>
</gene>
<comment type="caution">
    <text evidence="1">The sequence shown here is derived from an EMBL/GenBank/DDBJ whole genome shotgun (WGS) entry which is preliminary data.</text>
</comment>
<dbReference type="RefSeq" id="WP_159069033.1">
    <property type="nucleotide sequence ID" value="NZ_CADFDC010000014.1"/>
</dbReference>
<name>A0ABT8PDK1_9BURK</name>
<sequence>MKSIINLPVPIRFDAALLSRVRVRQLDLTPSIEPRPIKPAGIFLK</sequence>
<accession>A0ABT8PDK1</accession>
<dbReference type="Proteomes" id="UP001171606">
    <property type="component" value="Unassembled WGS sequence"/>
</dbReference>
<reference evidence="1" key="1">
    <citation type="submission" date="2023-07" db="EMBL/GenBank/DDBJ databases">
        <title>A collection of bacterial strains from the Burkholderia cepacia Research Laboratory and Repository.</title>
        <authorList>
            <person name="Lipuma J."/>
            <person name="Spilker T."/>
            <person name="Caverly L."/>
        </authorList>
    </citation>
    <scope>NUCLEOTIDE SEQUENCE</scope>
    <source>
        <strain evidence="1">AU42020</strain>
    </source>
</reference>
<keyword evidence="2" id="KW-1185">Reference proteome</keyword>
<evidence type="ECO:0000313" key="2">
    <source>
        <dbReference type="Proteomes" id="UP001171606"/>
    </source>
</evidence>
<protein>
    <submittedName>
        <fullName evidence="1">Uncharacterized protein</fullName>
    </submittedName>
</protein>